<dbReference type="AlphaFoldDB" id="A0AAV7R4D4"/>
<feature type="region of interest" description="Disordered" evidence="1">
    <location>
        <begin position="1"/>
        <end position="54"/>
    </location>
</feature>
<dbReference type="Proteomes" id="UP001066276">
    <property type="component" value="Chromosome 6"/>
</dbReference>
<accession>A0AAV7R4D4</accession>
<comment type="caution">
    <text evidence="2">The sequence shown here is derived from an EMBL/GenBank/DDBJ whole genome shotgun (WGS) entry which is preliminary data.</text>
</comment>
<feature type="compositionally biased region" description="Basic residues" evidence="1">
    <location>
        <begin position="13"/>
        <end position="26"/>
    </location>
</feature>
<reference evidence="2" key="1">
    <citation type="journal article" date="2022" name="bioRxiv">
        <title>Sequencing and chromosome-scale assembly of the giantPleurodeles waltlgenome.</title>
        <authorList>
            <person name="Brown T."/>
            <person name="Elewa A."/>
            <person name="Iarovenko S."/>
            <person name="Subramanian E."/>
            <person name="Araus A.J."/>
            <person name="Petzold A."/>
            <person name="Susuki M."/>
            <person name="Suzuki K.-i.T."/>
            <person name="Hayashi T."/>
            <person name="Toyoda A."/>
            <person name="Oliveira C."/>
            <person name="Osipova E."/>
            <person name="Leigh N.D."/>
            <person name="Simon A."/>
            <person name="Yun M.H."/>
        </authorList>
    </citation>
    <scope>NUCLEOTIDE SEQUENCE</scope>
    <source>
        <strain evidence="2">20211129_DDA</strain>
        <tissue evidence="2">Liver</tissue>
    </source>
</reference>
<organism evidence="2 3">
    <name type="scientific">Pleurodeles waltl</name>
    <name type="common">Iberian ribbed newt</name>
    <dbReference type="NCBI Taxonomy" id="8319"/>
    <lineage>
        <taxon>Eukaryota</taxon>
        <taxon>Metazoa</taxon>
        <taxon>Chordata</taxon>
        <taxon>Craniata</taxon>
        <taxon>Vertebrata</taxon>
        <taxon>Euteleostomi</taxon>
        <taxon>Amphibia</taxon>
        <taxon>Batrachia</taxon>
        <taxon>Caudata</taxon>
        <taxon>Salamandroidea</taxon>
        <taxon>Salamandridae</taxon>
        <taxon>Pleurodelinae</taxon>
        <taxon>Pleurodeles</taxon>
    </lineage>
</organism>
<gene>
    <name evidence="2" type="ORF">NDU88_012833</name>
</gene>
<proteinExistence type="predicted"/>
<sequence length="99" mass="10556">MPDGRAGEGQTRLGKRGSGRRARHLRPGQGQDRPRRLGSKGSLAAGTHWDPERWADWQSSGVGVSDLEFVDLDPSEATESVGLLVLHLGTPGLEKVSSG</sequence>
<dbReference type="EMBL" id="JANPWB010000010">
    <property type="protein sequence ID" value="KAJ1146567.1"/>
    <property type="molecule type" value="Genomic_DNA"/>
</dbReference>
<evidence type="ECO:0000313" key="3">
    <source>
        <dbReference type="Proteomes" id="UP001066276"/>
    </source>
</evidence>
<protein>
    <submittedName>
        <fullName evidence="2">Uncharacterized protein</fullName>
    </submittedName>
</protein>
<keyword evidence="3" id="KW-1185">Reference proteome</keyword>
<name>A0AAV7R4D4_PLEWA</name>
<evidence type="ECO:0000256" key="1">
    <source>
        <dbReference type="SAM" id="MobiDB-lite"/>
    </source>
</evidence>
<evidence type="ECO:0000313" key="2">
    <source>
        <dbReference type="EMBL" id="KAJ1146567.1"/>
    </source>
</evidence>